<dbReference type="InterPro" id="IPR043502">
    <property type="entry name" value="DNA/RNA_pol_sf"/>
</dbReference>
<evidence type="ECO:0000256" key="9">
    <source>
        <dbReference type="ARBA" id="ARBA00022705"/>
    </source>
</evidence>
<evidence type="ECO:0000256" key="11">
    <source>
        <dbReference type="ARBA" id="ARBA00022763"/>
    </source>
</evidence>
<dbReference type="EMBL" id="LAIR01000002">
    <property type="protein sequence ID" value="KNX39585.1"/>
    <property type="molecule type" value="Genomic_DNA"/>
</dbReference>
<comment type="function">
    <text evidence="16">Poorly processive, error-prone DNA polymerase involved in untargeted mutagenesis. Copies undamaged DNA at stalled replication forks, which arise in vivo from mismatched or misaligned primer ends. These misaligned primers can be extended by PolIV. Exhibits no 3'-5' exonuclease (proofreading) activity. May be involved in translesional synthesis, in conjunction with the beta clamp from PolIII.</text>
</comment>
<dbReference type="InterPro" id="IPR050116">
    <property type="entry name" value="DNA_polymerase-Y"/>
</dbReference>
<evidence type="ECO:0000256" key="2">
    <source>
        <dbReference type="ARBA" id="ARBA00004496"/>
    </source>
</evidence>
<dbReference type="SUPFAM" id="SSF56672">
    <property type="entry name" value="DNA/RNA polymerases"/>
    <property type="match status" value="1"/>
</dbReference>
<dbReference type="GO" id="GO:0005829">
    <property type="term" value="C:cytosol"/>
    <property type="evidence" value="ECO:0007669"/>
    <property type="project" value="TreeGrafter"/>
</dbReference>
<dbReference type="GO" id="GO:0009432">
    <property type="term" value="P:SOS response"/>
    <property type="evidence" value="ECO:0007669"/>
    <property type="project" value="TreeGrafter"/>
</dbReference>
<keyword evidence="14" id="KW-0238">DNA-binding</keyword>
<dbReference type="Pfam" id="PF11799">
    <property type="entry name" value="IMS_C"/>
    <property type="match status" value="1"/>
</dbReference>
<dbReference type="PANTHER" id="PTHR11076:SF33">
    <property type="entry name" value="DNA POLYMERASE KAPPA"/>
    <property type="match status" value="1"/>
</dbReference>
<dbReference type="PROSITE" id="PS50173">
    <property type="entry name" value="UMUC"/>
    <property type="match status" value="1"/>
</dbReference>
<dbReference type="GO" id="GO:0003684">
    <property type="term" value="F:damaged DNA binding"/>
    <property type="evidence" value="ECO:0007669"/>
    <property type="project" value="InterPro"/>
</dbReference>
<keyword evidence="15" id="KW-0234">DNA repair</keyword>
<keyword evidence="8 19" id="KW-0548">Nucleotidyltransferase</keyword>
<dbReference type="Gene3D" id="3.30.1490.100">
    <property type="entry name" value="DNA polymerase, Y-family, little finger domain"/>
    <property type="match status" value="1"/>
</dbReference>
<evidence type="ECO:0000256" key="5">
    <source>
        <dbReference type="ARBA" id="ARBA00022457"/>
    </source>
</evidence>
<protein>
    <recommendedName>
        <fullName evidence="4">DNA-directed DNA polymerase</fullName>
        <ecNumber evidence="4">2.7.7.7</ecNumber>
    </recommendedName>
</protein>
<dbReference type="Pfam" id="PF21999">
    <property type="entry name" value="IMS_HHH_1"/>
    <property type="match status" value="1"/>
</dbReference>
<evidence type="ECO:0000256" key="15">
    <source>
        <dbReference type="ARBA" id="ARBA00023204"/>
    </source>
</evidence>
<evidence type="ECO:0000256" key="8">
    <source>
        <dbReference type="ARBA" id="ARBA00022695"/>
    </source>
</evidence>
<dbReference type="Proteomes" id="UP000037397">
    <property type="component" value="Unassembled WGS sequence"/>
</dbReference>
<evidence type="ECO:0000256" key="16">
    <source>
        <dbReference type="ARBA" id="ARBA00025589"/>
    </source>
</evidence>
<dbReference type="InterPro" id="IPR036775">
    <property type="entry name" value="DNA_pol_Y-fam_lit_finger_sf"/>
</dbReference>
<dbReference type="InterPro" id="IPR017961">
    <property type="entry name" value="DNA_pol_Y-fam_little_finger"/>
</dbReference>
<keyword evidence="7 19" id="KW-0808">Transferase</keyword>
<dbReference type="InterPro" id="IPR022880">
    <property type="entry name" value="DNApol_IV"/>
</dbReference>
<evidence type="ECO:0000313" key="20">
    <source>
        <dbReference type="Proteomes" id="UP000037397"/>
    </source>
</evidence>
<dbReference type="Gene3D" id="1.10.150.20">
    <property type="entry name" value="5' to 3' exonuclease, C-terminal subdomain"/>
    <property type="match status" value="1"/>
</dbReference>
<dbReference type="STRING" id="1631356.VV01_18140"/>
<dbReference type="InterPro" id="IPR043128">
    <property type="entry name" value="Rev_trsase/Diguanyl_cyclase"/>
</dbReference>
<keyword evidence="6" id="KW-0963">Cytoplasm</keyword>
<evidence type="ECO:0000256" key="4">
    <source>
        <dbReference type="ARBA" id="ARBA00012417"/>
    </source>
</evidence>
<dbReference type="EC" id="2.7.7.7" evidence="4"/>
<keyword evidence="20" id="KW-1185">Reference proteome</keyword>
<keyword evidence="11" id="KW-0227">DNA damage</keyword>
<dbReference type="CDD" id="cd03586">
    <property type="entry name" value="PolY_Pol_IV_kappa"/>
    <property type="match status" value="1"/>
</dbReference>
<evidence type="ECO:0000256" key="7">
    <source>
        <dbReference type="ARBA" id="ARBA00022679"/>
    </source>
</evidence>
<dbReference type="NCBIfam" id="NF002883">
    <property type="entry name" value="PRK03352.1"/>
    <property type="match status" value="1"/>
</dbReference>
<dbReference type="GO" id="GO:0003887">
    <property type="term" value="F:DNA-directed DNA polymerase activity"/>
    <property type="evidence" value="ECO:0007669"/>
    <property type="project" value="UniProtKB-EC"/>
</dbReference>
<evidence type="ECO:0000256" key="14">
    <source>
        <dbReference type="ARBA" id="ARBA00023125"/>
    </source>
</evidence>
<dbReference type="GO" id="GO:0042276">
    <property type="term" value="P:error-prone translesion synthesis"/>
    <property type="evidence" value="ECO:0007669"/>
    <property type="project" value="TreeGrafter"/>
</dbReference>
<keyword evidence="5" id="KW-0515">Mutator protein</keyword>
<dbReference type="SUPFAM" id="SSF100879">
    <property type="entry name" value="Lesion bypass DNA polymerase (Y-family), little finger domain"/>
    <property type="match status" value="1"/>
</dbReference>
<proteinExistence type="inferred from homology"/>
<dbReference type="InterPro" id="IPR001126">
    <property type="entry name" value="UmuC"/>
</dbReference>
<evidence type="ECO:0000313" key="19">
    <source>
        <dbReference type="EMBL" id="KNX39585.1"/>
    </source>
</evidence>
<keyword evidence="10" id="KW-0479">Metal-binding</keyword>
<dbReference type="AlphaFoldDB" id="A0A0L6CPK9"/>
<keyword evidence="13" id="KW-0239">DNA-directed DNA polymerase</keyword>
<dbReference type="GO" id="GO:0006281">
    <property type="term" value="P:DNA repair"/>
    <property type="evidence" value="ECO:0007669"/>
    <property type="project" value="InterPro"/>
</dbReference>
<name>A0A0L6CPK9_9MICO</name>
<keyword evidence="9" id="KW-0235">DNA replication</keyword>
<dbReference type="Pfam" id="PF00817">
    <property type="entry name" value="IMS"/>
    <property type="match status" value="1"/>
</dbReference>
<keyword evidence="12" id="KW-0460">Magnesium</keyword>
<organism evidence="19 20">
    <name type="scientific">Luteipulveratus halotolerans</name>
    <dbReference type="NCBI Taxonomy" id="1631356"/>
    <lineage>
        <taxon>Bacteria</taxon>
        <taxon>Bacillati</taxon>
        <taxon>Actinomycetota</taxon>
        <taxon>Actinomycetes</taxon>
        <taxon>Micrococcales</taxon>
        <taxon>Dermacoccaceae</taxon>
        <taxon>Luteipulveratus</taxon>
    </lineage>
</organism>
<dbReference type="PANTHER" id="PTHR11076">
    <property type="entry name" value="DNA REPAIR POLYMERASE UMUC / TRANSFERASE FAMILY MEMBER"/>
    <property type="match status" value="1"/>
</dbReference>
<dbReference type="PATRIC" id="fig|1631356.3.peg.3615"/>
<evidence type="ECO:0000256" key="12">
    <source>
        <dbReference type="ARBA" id="ARBA00022842"/>
    </source>
</evidence>
<evidence type="ECO:0000256" key="3">
    <source>
        <dbReference type="ARBA" id="ARBA00010945"/>
    </source>
</evidence>
<comment type="subcellular location">
    <subcellularLocation>
        <location evidence="2">Cytoplasm</location>
    </subcellularLocation>
</comment>
<accession>A0A0L6CPK9</accession>
<dbReference type="OrthoDB" id="9808813at2"/>
<reference evidence="20" key="1">
    <citation type="submission" date="2015-03" db="EMBL/GenBank/DDBJ databases">
        <title>Luteipulveratus halotolerans sp. nov., a novel actinobacterium (Dermacoccaceae) from Sarawak, Malaysia.</title>
        <authorList>
            <person name="Juboi H."/>
            <person name="Basik A."/>
            <person name="Shamsul S.S."/>
            <person name="Arnold P."/>
            <person name="Schmitt E.K."/>
            <person name="Sanglier J.-J."/>
            <person name="Yeo T."/>
        </authorList>
    </citation>
    <scope>NUCLEOTIDE SEQUENCE [LARGE SCALE GENOMIC DNA]</scope>
    <source>
        <strain evidence="20">C296001</strain>
    </source>
</reference>
<dbReference type="Gene3D" id="3.40.1170.60">
    <property type="match status" value="1"/>
</dbReference>
<sequence length="354" mass="38266">MLHVDMDQFLAAVELLRRPELVGLPVVVGGRGDPSERAVVSTASYEAREFGIRSGMPLKTAVRKCPDAVFLPVDFPVYEAASAQVMQTLRDFPGATVQLLGWDEAFVGIETDDVDATAQAIRDAVLAATDLHCSIGIGDTTVRAKNATDFGKPRGTFRLTADNWLDHMGHRPTKALWGVGPRIAERLASLGIRTVAELAASPDEPLMAEFGPNTGPHIGRLGRGEGATTVDDTPWVARAHGHETTYQRNLETADEIAAALRTLADQVVESIKAEGRACMRVHLKVRFAPFFTKTRVRKLAEPTYDPAVIAQTALDLLLGLDDDRPIRLLGVRGEMVAPEGGYDPPRTHGRPGAP</sequence>
<evidence type="ECO:0000256" key="13">
    <source>
        <dbReference type="ARBA" id="ARBA00022932"/>
    </source>
</evidence>
<comment type="catalytic activity">
    <reaction evidence="17">
        <text>DNA(n) + a 2'-deoxyribonucleoside 5'-triphosphate = DNA(n+1) + diphosphate</text>
        <dbReference type="Rhea" id="RHEA:22508"/>
        <dbReference type="Rhea" id="RHEA-COMP:17339"/>
        <dbReference type="Rhea" id="RHEA-COMP:17340"/>
        <dbReference type="ChEBI" id="CHEBI:33019"/>
        <dbReference type="ChEBI" id="CHEBI:61560"/>
        <dbReference type="ChEBI" id="CHEBI:173112"/>
        <dbReference type="EC" id="2.7.7.7"/>
    </reaction>
</comment>
<evidence type="ECO:0000256" key="17">
    <source>
        <dbReference type="ARBA" id="ARBA00049244"/>
    </source>
</evidence>
<gene>
    <name evidence="19" type="ORF">VV01_18140</name>
</gene>
<evidence type="ECO:0000256" key="1">
    <source>
        <dbReference type="ARBA" id="ARBA00001946"/>
    </source>
</evidence>
<dbReference type="Gene3D" id="3.30.70.270">
    <property type="match status" value="1"/>
</dbReference>
<dbReference type="InterPro" id="IPR053848">
    <property type="entry name" value="IMS_HHH_1"/>
</dbReference>
<comment type="similarity">
    <text evidence="3">Belongs to the DNA polymerase type-Y family.</text>
</comment>
<evidence type="ECO:0000256" key="6">
    <source>
        <dbReference type="ARBA" id="ARBA00022490"/>
    </source>
</evidence>
<feature type="domain" description="UmuC" evidence="18">
    <location>
        <begin position="1"/>
        <end position="180"/>
    </location>
</feature>
<evidence type="ECO:0000256" key="10">
    <source>
        <dbReference type="ARBA" id="ARBA00022723"/>
    </source>
</evidence>
<comment type="caution">
    <text evidence="19">The sequence shown here is derived from an EMBL/GenBank/DDBJ whole genome shotgun (WGS) entry which is preliminary data.</text>
</comment>
<comment type="cofactor">
    <cofactor evidence="1">
        <name>Mg(2+)</name>
        <dbReference type="ChEBI" id="CHEBI:18420"/>
    </cofactor>
</comment>
<evidence type="ECO:0000259" key="18">
    <source>
        <dbReference type="PROSITE" id="PS50173"/>
    </source>
</evidence>